<accession>A0A0L0NPN9</accession>
<dbReference type="AlphaFoldDB" id="A0A0L0NPN9"/>
<comment type="caution">
    <text evidence="2">The sequence shown here is derived from an EMBL/GenBank/DDBJ whole genome shotgun (WGS) entry which is preliminary data.</text>
</comment>
<dbReference type="EMBL" id="LGST01000062">
    <property type="protein sequence ID" value="KND95994.1"/>
    <property type="molecule type" value="Genomic_DNA"/>
</dbReference>
<dbReference type="VEuPathDB" id="FungiDB:QG37_07706"/>
<reference evidence="3" key="1">
    <citation type="journal article" date="2015" name="BMC Genomics">
        <title>Draft genome of a commonly misdiagnosed multidrug resistant pathogen Candida auris.</title>
        <authorList>
            <person name="Chatterjee S."/>
            <person name="Alampalli S.V."/>
            <person name="Nageshan R.K."/>
            <person name="Chettiar S.T."/>
            <person name="Joshi S."/>
            <person name="Tatu U.S."/>
        </authorList>
    </citation>
    <scope>NUCLEOTIDE SEQUENCE [LARGE SCALE GENOMIC DNA]</scope>
    <source>
        <strain evidence="3">6684</strain>
    </source>
</reference>
<evidence type="ECO:0000256" key="1">
    <source>
        <dbReference type="SAM" id="Phobius"/>
    </source>
</evidence>
<dbReference type="Proteomes" id="UP000037122">
    <property type="component" value="Unassembled WGS sequence"/>
</dbReference>
<keyword evidence="1" id="KW-0812">Transmembrane</keyword>
<evidence type="ECO:0000313" key="3">
    <source>
        <dbReference type="Proteomes" id="UP000037122"/>
    </source>
</evidence>
<evidence type="ECO:0008006" key="4">
    <source>
        <dbReference type="Google" id="ProtNLM"/>
    </source>
</evidence>
<keyword evidence="1" id="KW-1133">Transmembrane helix</keyword>
<feature type="transmembrane region" description="Helical" evidence="1">
    <location>
        <begin position="20"/>
        <end position="41"/>
    </location>
</feature>
<organism evidence="2 3">
    <name type="scientific">Candidozyma auris</name>
    <name type="common">Yeast</name>
    <name type="synonym">Candida auris</name>
    <dbReference type="NCBI Taxonomy" id="498019"/>
    <lineage>
        <taxon>Eukaryota</taxon>
        <taxon>Fungi</taxon>
        <taxon>Dikarya</taxon>
        <taxon>Ascomycota</taxon>
        <taxon>Saccharomycotina</taxon>
        <taxon>Pichiomycetes</taxon>
        <taxon>Metschnikowiaceae</taxon>
        <taxon>Candidozyma</taxon>
    </lineage>
</organism>
<sequence length="67" mass="7911">MQVSAAGDEVVSFRGILRLVILFLLIFLYSFFLFFFFVLFFKMVRSFGLILENSFQWVPTGLSFIKR</sequence>
<proteinExistence type="predicted"/>
<keyword evidence="1" id="KW-0472">Membrane</keyword>
<evidence type="ECO:0000313" key="2">
    <source>
        <dbReference type="EMBL" id="KND95994.1"/>
    </source>
</evidence>
<name>A0A0L0NPN9_CANAR</name>
<gene>
    <name evidence="2" type="ORF">QG37_07706</name>
</gene>
<protein>
    <recommendedName>
        <fullName evidence="4">Transmembrane protein</fullName>
    </recommendedName>
</protein>